<accession>A0A4Q9MT59</accession>
<dbReference type="EMBL" id="ML143390">
    <property type="protein sequence ID" value="TBU33629.1"/>
    <property type="molecule type" value="Genomic_DNA"/>
</dbReference>
<gene>
    <name evidence="2" type="ORF">BD311DRAFT_747657</name>
    <name evidence="1" type="ORF">BD311DRAFT_753899</name>
</gene>
<dbReference type="EMBL" id="ML143403">
    <property type="protein sequence ID" value="TBU30825.1"/>
    <property type="molecule type" value="Genomic_DNA"/>
</dbReference>
<evidence type="ECO:0000313" key="2">
    <source>
        <dbReference type="EMBL" id="TBU33629.1"/>
    </source>
</evidence>
<name>A0A4Q9MT59_9APHY</name>
<evidence type="ECO:0000313" key="1">
    <source>
        <dbReference type="EMBL" id="TBU30825.1"/>
    </source>
</evidence>
<sequence>MLESVVVTYQAAQMEVQAQGTSIEPLSHDTIVSEPSHTWPKFKDADLYRQWYGII</sequence>
<protein>
    <submittedName>
        <fullName evidence="1">Uncharacterized protein</fullName>
    </submittedName>
</protein>
<reference evidence="1" key="1">
    <citation type="submission" date="2019-01" db="EMBL/GenBank/DDBJ databases">
        <title>Draft genome sequences of three monokaryotic isolates of the white-rot basidiomycete fungus Dichomitus squalens.</title>
        <authorList>
            <consortium name="DOE Joint Genome Institute"/>
            <person name="Lopez S.C."/>
            <person name="Andreopoulos B."/>
            <person name="Pangilinan J."/>
            <person name="Lipzen A."/>
            <person name="Riley R."/>
            <person name="Ahrendt S."/>
            <person name="Ng V."/>
            <person name="Barry K."/>
            <person name="Daum C."/>
            <person name="Grigoriev I.V."/>
            <person name="Hilden K.S."/>
            <person name="Makela M.R."/>
            <person name="de Vries R.P."/>
        </authorList>
    </citation>
    <scope>NUCLEOTIDE SEQUENCE [LARGE SCALE GENOMIC DNA]</scope>
    <source>
        <strain evidence="1">OM18370.1</strain>
    </source>
</reference>
<dbReference type="Proteomes" id="UP000292957">
    <property type="component" value="Unassembled WGS sequence"/>
</dbReference>
<proteinExistence type="predicted"/>
<organism evidence="1">
    <name type="scientific">Dichomitus squalens</name>
    <dbReference type="NCBI Taxonomy" id="114155"/>
    <lineage>
        <taxon>Eukaryota</taxon>
        <taxon>Fungi</taxon>
        <taxon>Dikarya</taxon>
        <taxon>Basidiomycota</taxon>
        <taxon>Agaricomycotina</taxon>
        <taxon>Agaricomycetes</taxon>
        <taxon>Polyporales</taxon>
        <taxon>Polyporaceae</taxon>
        <taxon>Dichomitus</taxon>
    </lineage>
</organism>
<dbReference type="AlphaFoldDB" id="A0A4Q9MT59"/>